<evidence type="ECO:0000256" key="9">
    <source>
        <dbReference type="RuleBase" id="RU365045"/>
    </source>
</evidence>
<proteinExistence type="inferred from homology"/>
<reference evidence="12 13" key="1">
    <citation type="submission" date="2017-10" db="EMBL/GenBank/DDBJ databases">
        <title>Sequencing the genomes of 1000 actinobacteria strains.</title>
        <authorList>
            <person name="Klenk H.-P."/>
        </authorList>
    </citation>
    <scope>NUCLEOTIDE SEQUENCE [LARGE SCALE GENOMIC DNA]</scope>
    <source>
        <strain evidence="12 13">DSM 21863</strain>
    </source>
</reference>
<dbReference type="PROSITE" id="PS51186">
    <property type="entry name" value="GNAT"/>
    <property type="match status" value="1"/>
</dbReference>
<dbReference type="InterPro" id="IPR016181">
    <property type="entry name" value="Acyl_CoA_acyltransferase"/>
</dbReference>
<dbReference type="Proteomes" id="UP000224130">
    <property type="component" value="Unassembled WGS sequence"/>
</dbReference>
<keyword evidence="13" id="KW-1185">Reference proteome</keyword>
<organism evidence="12 13">
    <name type="scientific">Isoptericola jiangsuensis</name>
    <dbReference type="NCBI Taxonomy" id="548579"/>
    <lineage>
        <taxon>Bacteria</taxon>
        <taxon>Bacillati</taxon>
        <taxon>Actinomycetota</taxon>
        <taxon>Actinomycetes</taxon>
        <taxon>Micrococcales</taxon>
        <taxon>Promicromonosporaceae</taxon>
        <taxon>Isoptericola</taxon>
    </lineage>
</organism>
<accession>A0A2A9F0Q5</accession>
<feature type="region of interest" description="Disordered" evidence="10">
    <location>
        <begin position="12"/>
        <end position="47"/>
    </location>
</feature>
<dbReference type="Gene3D" id="3.40.630.30">
    <property type="match status" value="1"/>
</dbReference>
<evidence type="ECO:0000256" key="8">
    <source>
        <dbReference type="ARBA" id="ARBA00048924"/>
    </source>
</evidence>
<evidence type="ECO:0000259" key="11">
    <source>
        <dbReference type="PROSITE" id="PS51186"/>
    </source>
</evidence>
<protein>
    <recommendedName>
        <fullName evidence="5 9">L-2,4-diaminobutyric acid acetyltransferase</fullName>
        <shortName evidence="9">DABA acetyltransferase</shortName>
        <ecNumber evidence="4 9">2.3.1.178</ecNumber>
    </recommendedName>
</protein>
<dbReference type="EMBL" id="PDJJ01000001">
    <property type="protein sequence ID" value="PFG44132.1"/>
    <property type="molecule type" value="Genomic_DNA"/>
</dbReference>
<evidence type="ECO:0000256" key="7">
    <source>
        <dbReference type="ARBA" id="ARBA00023315"/>
    </source>
</evidence>
<evidence type="ECO:0000256" key="4">
    <source>
        <dbReference type="ARBA" id="ARBA00012355"/>
    </source>
</evidence>
<sequence length="198" mass="21448">MVVDGMTIFDPAPVDHTSAETEHDAEQAAPARGALGQDGPARPTIRRPAVTDGAAMWRVARDSGTLDLNSSYAYLLLADHFAATSRVAVLDGEVVGFVSGYLTPDDPTRWFCWQVAVDERARGHRLAGRLLDAVIDDHPSVTSFATTVTNDNTASRAVFRRWADARGATLTETAGYEAEHFPDGHEAEPLLVVDGFRR</sequence>
<dbReference type="SUPFAM" id="SSF55729">
    <property type="entry name" value="Acyl-CoA N-acyltransferases (Nat)"/>
    <property type="match status" value="1"/>
</dbReference>
<dbReference type="GO" id="GO:0033816">
    <property type="term" value="F:diaminobutyrate acetyltransferase activity"/>
    <property type="evidence" value="ECO:0007669"/>
    <property type="project" value="UniProtKB-EC"/>
</dbReference>
<evidence type="ECO:0000256" key="6">
    <source>
        <dbReference type="ARBA" id="ARBA00022679"/>
    </source>
</evidence>
<comment type="similarity">
    <text evidence="3 9">Belongs to the acetyltransferase family. EctA subfamily.</text>
</comment>
<feature type="compositionally biased region" description="Basic and acidic residues" evidence="10">
    <location>
        <begin position="17"/>
        <end position="26"/>
    </location>
</feature>
<dbReference type="InterPro" id="IPR000182">
    <property type="entry name" value="GNAT_dom"/>
</dbReference>
<dbReference type="AlphaFoldDB" id="A0A2A9F0Q5"/>
<keyword evidence="6 9" id="KW-0808">Transferase</keyword>
<gene>
    <name evidence="9" type="primary">ectA</name>
    <name evidence="12" type="ORF">ATJ88_2850</name>
</gene>
<evidence type="ECO:0000256" key="2">
    <source>
        <dbReference type="ARBA" id="ARBA00004978"/>
    </source>
</evidence>
<evidence type="ECO:0000313" key="12">
    <source>
        <dbReference type="EMBL" id="PFG44132.1"/>
    </source>
</evidence>
<dbReference type="NCBIfam" id="TIGR02406">
    <property type="entry name" value="ectoine_EctA"/>
    <property type="match status" value="1"/>
</dbReference>
<dbReference type="GO" id="GO:0019491">
    <property type="term" value="P:ectoine biosynthetic process"/>
    <property type="evidence" value="ECO:0007669"/>
    <property type="project" value="UniProtKB-UniPathway"/>
</dbReference>
<comment type="pathway">
    <text evidence="2 9">Amine and polyamine biosynthesis; ectoine biosynthesis; L-ectoine from L-aspartate 4-semialdehyde: step 2/3.</text>
</comment>
<evidence type="ECO:0000256" key="1">
    <source>
        <dbReference type="ARBA" id="ARBA00003741"/>
    </source>
</evidence>
<keyword evidence="7 9" id="KW-0012">Acyltransferase</keyword>
<dbReference type="EC" id="2.3.1.178" evidence="4 9"/>
<comment type="function">
    <text evidence="1 9">Catalyzes the acetylation of L-2,4-diaminobutyrate (DABA) to gamma-N-acetyl-alpha,gamma-diaminobutyric acid (ADABA) with acetyl coenzyme A.</text>
</comment>
<evidence type="ECO:0000256" key="10">
    <source>
        <dbReference type="SAM" id="MobiDB-lite"/>
    </source>
</evidence>
<dbReference type="CDD" id="cd04301">
    <property type="entry name" value="NAT_SF"/>
    <property type="match status" value="1"/>
</dbReference>
<feature type="domain" description="N-acetyltransferase" evidence="11">
    <location>
        <begin position="43"/>
        <end position="188"/>
    </location>
</feature>
<dbReference type="UniPathway" id="UPA00067">
    <property type="reaction ID" value="UER00122"/>
</dbReference>
<dbReference type="InterPro" id="IPR012772">
    <property type="entry name" value="Ectoine_EctA"/>
</dbReference>
<comment type="caution">
    <text evidence="12">The sequence shown here is derived from an EMBL/GenBank/DDBJ whole genome shotgun (WGS) entry which is preliminary data.</text>
</comment>
<name>A0A2A9F0Q5_9MICO</name>
<evidence type="ECO:0000313" key="13">
    <source>
        <dbReference type="Proteomes" id="UP000224130"/>
    </source>
</evidence>
<dbReference type="Pfam" id="PF00583">
    <property type="entry name" value="Acetyltransf_1"/>
    <property type="match status" value="1"/>
</dbReference>
<evidence type="ECO:0000256" key="5">
    <source>
        <dbReference type="ARBA" id="ARBA00017935"/>
    </source>
</evidence>
<evidence type="ECO:0000256" key="3">
    <source>
        <dbReference type="ARBA" id="ARBA00010712"/>
    </source>
</evidence>
<comment type="catalytic activity">
    <reaction evidence="8 9">
        <text>L-2,4-diaminobutanoate + acetyl-CoA = (2S)-4-acetamido-2-aminobutanoate + CoA + H(+)</text>
        <dbReference type="Rhea" id="RHEA:16901"/>
        <dbReference type="ChEBI" id="CHEBI:15378"/>
        <dbReference type="ChEBI" id="CHEBI:57287"/>
        <dbReference type="ChEBI" id="CHEBI:57288"/>
        <dbReference type="ChEBI" id="CHEBI:58761"/>
        <dbReference type="ChEBI" id="CHEBI:58929"/>
        <dbReference type="EC" id="2.3.1.178"/>
    </reaction>
</comment>